<gene>
    <name evidence="10" type="ORF">OFUS_LOCUS9198</name>
</gene>
<evidence type="ECO:0000259" key="9">
    <source>
        <dbReference type="PROSITE" id="PS50850"/>
    </source>
</evidence>
<dbReference type="GO" id="GO:0005366">
    <property type="term" value="F:myo-inositol:proton symporter activity"/>
    <property type="evidence" value="ECO:0007669"/>
    <property type="project" value="TreeGrafter"/>
</dbReference>
<evidence type="ECO:0000313" key="10">
    <source>
        <dbReference type="EMBL" id="CAH1782789.1"/>
    </source>
</evidence>
<keyword evidence="11" id="KW-1185">Reference proteome</keyword>
<dbReference type="InterPro" id="IPR050814">
    <property type="entry name" value="Myo-inositol_Transporter"/>
</dbReference>
<dbReference type="AlphaFoldDB" id="A0A8S4NM45"/>
<feature type="transmembrane region" description="Helical" evidence="8">
    <location>
        <begin position="301"/>
        <end position="323"/>
    </location>
</feature>
<comment type="caution">
    <text evidence="10">The sequence shown here is derived from an EMBL/GenBank/DDBJ whole genome shotgun (WGS) entry which is preliminary data.</text>
</comment>
<evidence type="ECO:0000256" key="1">
    <source>
        <dbReference type="ARBA" id="ARBA00004141"/>
    </source>
</evidence>
<evidence type="ECO:0000256" key="8">
    <source>
        <dbReference type="SAM" id="Phobius"/>
    </source>
</evidence>
<dbReference type="PANTHER" id="PTHR48020">
    <property type="entry name" value="PROTON MYO-INOSITOL COTRANSPORTER"/>
    <property type="match status" value="1"/>
</dbReference>
<feature type="transmembrane region" description="Helical" evidence="8">
    <location>
        <begin position="549"/>
        <end position="567"/>
    </location>
</feature>
<dbReference type="OrthoDB" id="6339427at2759"/>
<keyword evidence="4 8" id="KW-0812">Transmembrane</keyword>
<dbReference type="PANTHER" id="PTHR48020:SF12">
    <property type="entry name" value="PROTON MYO-INOSITOL COTRANSPORTER"/>
    <property type="match status" value="1"/>
</dbReference>
<accession>A0A8S4NM45</accession>
<dbReference type="Proteomes" id="UP000749559">
    <property type="component" value="Unassembled WGS sequence"/>
</dbReference>
<dbReference type="FunFam" id="1.20.1250.20:FF:000177">
    <property type="entry name" value="proton myo-inositol cotransporter isoform X1"/>
    <property type="match status" value="1"/>
</dbReference>
<feature type="domain" description="Major facilitator superfamily (MFS) profile" evidence="9">
    <location>
        <begin position="57"/>
        <end position="571"/>
    </location>
</feature>
<evidence type="ECO:0000256" key="2">
    <source>
        <dbReference type="ARBA" id="ARBA00010992"/>
    </source>
</evidence>
<keyword evidence="3 7" id="KW-0813">Transport</keyword>
<feature type="transmembrane region" description="Helical" evidence="8">
    <location>
        <begin position="52"/>
        <end position="70"/>
    </location>
</feature>
<dbReference type="SUPFAM" id="SSF103473">
    <property type="entry name" value="MFS general substrate transporter"/>
    <property type="match status" value="1"/>
</dbReference>
<name>A0A8S4NM45_OWEFU</name>
<feature type="transmembrane region" description="Helical" evidence="8">
    <location>
        <begin position="338"/>
        <end position="361"/>
    </location>
</feature>
<evidence type="ECO:0000256" key="4">
    <source>
        <dbReference type="ARBA" id="ARBA00022692"/>
    </source>
</evidence>
<feature type="transmembrane region" description="Helical" evidence="8">
    <location>
        <begin position="148"/>
        <end position="169"/>
    </location>
</feature>
<dbReference type="PROSITE" id="PS50850">
    <property type="entry name" value="MFS"/>
    <property type="match status" value="1"/>
</dbReference>
<evidence type="ECO:0000256" key="3">
    <source>
        <dbReference type="ARBA" id="ARBA00022448"/>
    </source>
</evidence>
<dbReference type="GO" id="GO:0016324">
    <property type="term" value="C:apical plasma membrane"/>
    <property type="evidence" value="ECO:0007669"/>
    <property type="project" value="TreeGrafter"/>
</dbReference>
<comment type="similarity">
    <text evidence="2 7">Belongs to the major facilitator superfamily. Sugar transporter (TC 2.A.1.1) family.</text>
</comment>
<evidence type="ECO:0000313" key="11">
    <source>
        <dbReference type="Proteomes" id="UP000749559"/>
    </source>
</evidence>
<dbReference type="CDD" id="cd17360">
    <property type="entry name" value="MFS_HMIT_like"/>
    <property type="match status" value="1"/>
</dbReference>
<keyword evidence="6 8" id="KW-0472">Membrane</keyword>
<dbReference type="InterPro" id="IPR005828">
    <property type="entry name" value="MFS_sugar_transport-like"/>
</dbReference>
<dbReference type="InterPro" id="IPR003663">
    <property type="entry name" value="Sugar/inositol_transpt"/>
</dbReference>
<dbReference type="Gene3D" id="1.20.1250.20">
    <property type="entry name" value="MFS general substrate transporter like domains"/>
    <property type="match status" value="2"/>
</dbReference>
<feature type="transmembrane region" description="Helical" evidence="8">
    <location>
        <begin position="368"/>
        <end position="394"/>
    </location>
</feature>
<feature type="transmembrane region" description="Helical" evidence="8">
    <location>
        <begin position="181"/>
        <end position="199"/>
    </location>
</feature>
<keyword evidence="5 8" id="KW-1133">Transmembrane helix</keyword>
<dbReference type="FunFam" id="1.20.1250.20:FF:000780">
    <property type="entry name" value="Proton myo-inositol cotransporter"/>
    <property type="match status" value="1"/>
</dbReference>
<dbReference type="PROSITE" id="PS00217">
    <property type="entry name" value="SUGAR_TRANSPORT_2"/>
    <property type="match status" value="1"/>
</dbReference>
<dbReference type="InterPro" id="IPR020846">
    <property type="entry name" value="MFS_dom"/>
</dbReference>
<protein>
    <recommendedName>
        <fullName evidence="9">Major facilitator superfamily (MFS) profile domain-containing protein</fullName>
    </recommendedName>
</protein>
<evidence type="ECO:0000256" key="7">
    <source>
        <dbReference type="RuleBase" id="RU003346"/>
    </source>
</evidence>
<evidence type="ECO:0000256" key="5">
    <source>
        <dbReference type="ARBA" id="ARBA00022989"/>
    </source>
</evidence>
<sequence>MAELTEVADVKPKKPGDKTPLLSAVNSDIDDYGSEVDEVSLRKDPLPEHTPGFVYVLTLFASIGGFLFGYDTGVVSGAMLLITEVFNLSSLWQEVIVSVTIGVAACFAIIGGFMNDRLGRKPTVLFGCCVFTIGGVVLGAAQNTTMLVLGRTILGIGIGISSMTVPMYLAETAPSHMRGRITMTNQLAITFGMFMAGIIDGLFSYDRKNGWRFMLGLAAVPAVLQFIGFWYMPESPRWLISKGRKEEARAVLKKIRGYDQVEEELGGIVLSFQESTVELEQRSVGGPIICQMLRNPSVRRALMVGCGLQIFQQLAGINTVMYYSATILKLSGIRDPSVAIWLAAVTAGVNFIFTFVGIWLVERKGRRSLLLGSTTGVLCALLVLALGFQFAAYFSPAITYQDMGVSNNPCTTYSNCDGCISSFGQCGFCYLDTPSGAANGSCLPRSSVFHQSAIGRCNTSATTSKDLVWAPDFCPTKYSWITMFGLVVYLASFSPGMGPMPWTINSEIYPLWARSTGNAVATSCNWIFNLLISMTFLSLTEALTKYGAFYLYSGFTFIGLVYLAITLPETKGKTLEQVQELFDKPFACPKLRST</sequence>
<proteinExistence type="inferred from homology"/>
<evidence type="ECO:0000256" key="6">
    <source>
        <dbReference type="ARBA" id="ARBA00023136"/>
    </source>
</evidence>
<dbReference type="PRINTS" id="PR00171">
    <property type="entry name" value="SUGRTRNSPORT"/>
</dbReference>
<dbReference type="InterPro" id="IPR036259">
    <property type="entry name" value="MFS_trans_sf"/>
</dbReference>
<feature type="transmembrane region" description="Helical" evidence="8">
    <location>
        <begin position="519"/>
        <end position="537"/>
    </location>
</feature>
<dbReference type="Pfam" id="PF00083">
    <property type="entry name" value="Sugar_tr"/>
    <property type="match status" value="2"/>
</dbReference>
<comment type="subcellular location">
    <subcellularLocation>
        <location evidence="1">Membrane</location>
        <topology evidence="1">Multi-pass membrane protein</topology>
    </subcellularLocation>
</comment>
<feature type="transmembrane region" description="Helical" evidence="8">
    <location>
        <begin position="123"/>
        <end position="142"/>
    </location>
</feature>
<dbReference type="EMBL" id="CAIIXF020000005">
    <property type="protein sequence ID" value="CAH1782789.1"/>
    <property type="molecule type" value="Genomic_DNA"/>
</dbReference>
<feature type="transmembrane region" description="Helical" evidence="8">
    <location>
        <begin position="90"/>
        <end position="111"/>
    </location>
</feature>
<dbReference type="NCBIfam" id="TIGR00879">
    <property type="entry name" value="SP"/>
    <property type="match status" value="1"/>
</dbReference>
<feature type="transmembrane region" description="Helical" evidence="8">
    <location>
        <begin position="211"/>
        <end position="232"/>
    </location>
</feature>
<feature type="transmembrane region" description="Helical" evidence="8">
    <location>
        <begin position="478"/>
        <end position="498"/>
    </location>
</feature>
<organism evidence="10 11">
    <name type="scientific">Owenia fusiformis</name>
    <name type="common">Polychaete worm</name>
    <dbReference type="NCBI Taxonomy" id="6347"/>
    <lineage>
        <taxon>Eukaryota</taxon>
        <taxon>Metazoa</taxon>
        <taxon>Spiralia</taxon>
        <taxon>Lophotrochozoa</taxon>
        <taxon>Annelida</taxon>
        <taxon>Polychaeta</taxon>
        <taxon>Sedentaria</taxon>
        <taxon>Canalipalpata</taxon>
        <taxon>Sabellida</taxon>
        <taxon>Oweniida</taxon>
        <taxon>Oweniidae</taxon>
        <taxon>Owenia</taxon>
    </lineage>
</organism>
<reference evidence="10" key="1">
    <citation type="submission" date="2022-03" db="EMBL/GenBank/DDBJ databases">
        <authorList>
            <person name="Martin C."/>
        </authorList>
    </citation>
    <scope>NUCLEOTIDE SEQUENCE</scope>
</reference>
<dbReference type="InterPro" id="IPR005829">
    <property type="entry name" value="Sugar_transporter_CS"/>
</dbReference>